<feature type="compositionally biased region" description="Low complexity" evidence="2">
    <location>
        <begin position="300"/>
        <end position="317"/>
    </location>
</feature>
<protein>
    <submittedName>
        <fullName evidence="3">Uncharacterized protein</fullName>
    </submittedName>
</protein>
<evidence type="ECO:0000313" key="3">
    <source>
        <dbReference type="EMBL" id="KAK2576832.1"/>
    </source>
</evidence>
<dbReference type="EMBL" id="JAIFRP010004405">
    <property type="protein sequence ID" value="KAK2576832.1"/>
    <property type="molecule type" value="Genomic_DNA"/>
</dbReference>
<proteinExistence type="predicted"/>
<feature type="coiled-coil region" evidence="1">
    <location>
        <begin position="120"/>
        <end position="154"/>
    </location>
</feature>
<feature type="region of interest" description="Disordered" evidence="2">
    <location>
        <begin position="279"/>
        <end position="324"/>
    </location>
</feature>
<evidence type="ECO:0000256" key="1">
    <source>
        <dbReference type="SAM" id="Coils"/>
    </source>
</evidence>
<feature type="coiled-coil region" evidence="1">
    <location>
        <begin position="180"/>
        <end position="207"/>
    </location>
</feature>
<keyword evidence="1" id="KW-0175">Coiled coil</keyword>
<dbReference type="Proteomes" id="UP001258017">
    <property type="component" value="Unassembled WGS sequence"/>
</dbReference>
<keyword evidence="4" id="KW-1185">Reference proteome</keyword>
<organism evidence="3 4">
    <name type="scientific">Odynerus spinipes</name>
    <dbReference type="NCBI Taxonomy" id="1348599"/>
    <lineage>
        <taxon>Eukaryota</taxon>
        <taxon>Metazoa</taxon>
        <taxon>Ecdysozoa</taxon>
        <taxon>Arthropoda</taxon>
        <taxon>Hexapoda</taxon>
        <taxon>Insecta</taxon>
        <taxon>Pterygota</taxon>
        <taxon>Neoptera</taxon>
        <taxon>Endopterygota</taxon>
        <taxon>Hymenoptera</taxon>
        <taxon>Apocrita</taxon>
        <taxon>Aculeata</taxon>
        <taxon>Vespoidea</taxon>
        <taxon>Vespidae</taxon>
        <taxon>Eumeninae</taxon>
        <taxon>Odynerus</taxon>
    </lineage>
</organism>
<feature type="compositionally biased region" description="Basic and acidic residues" evidence="2">
    <location>
        <begin position="347"/>
        <end position="359"/>
    </location>
</feature>
<feature type="compositionally biased region" description="Polar residues" evidence="2">
    <location>
        <begin position="288"/>
        <end position="299"/>
    </location>
</feature>
<feature type="region of interest" description="Disordered" evidence="2">
    <location>
        <begin position="1"/>
        <end position="29"/>
    </location>
</feature>
<feature type="compositionally biased region" description="Polar residues" evidence="2">
    <location>
        <begin position="1"/>
        <end position="10"/>
    </location>
</feature>
<evidence type="ECO:0000313" key="4">
    <source>
        <dbReference type="Proteomes" id="UP001258017"/>
    </source>
</evidence>
<feature type="region of interest" description="Disordered" evidence="2">
    <location>
        <begin position="345"/>
        <end position="364"/>
    </location>
</feature>
<reference evidence="3" key="1">
    <citation type="submission" date="2021-08" db="EMBL/GenBank/DDBJ databases">
        <authorList>
            <person name="Misof B."/>
            <person name="Oliver O."/>
            <person name="Podsiadlowski L."/>
            <person name="Donath A."/>
            <person name="Peters R."/>
            <person name="Mayer C."/>
            <person name="Rust J."/>
            <person name="Gunkel S."/>
            <person name="Lesny P."/>
            <person name="Martin S."/>
            <person name="Oeyen J.P."/>
            <person name="Petersen M."/>
            <person name="Panagiotis P."/>
            <person name="Wilbrandt J."/>
            <person name="Tanja T."/>
        </authorList>
    </citation>
    <scope>NUCLEOTIDE SEQUENCE</scope>
    <source>
        <strain evidence="3">GBR_01_08_01A</strain>
        <tissue evidence="3">Thorax + abdomen</tissue>
    </source>
</reference>
<comment type="caution">
    <text evidence="3">The sequence shown here is derived from an EMBL/GenBank/DDBJ whole genome shotgun (WGS) entry which is preliminary data.</text>
</comment>
<name>A0AAD9RBS7_9HYME</name>
<reference evidence="3" key="2">
    <citation type="journal article" date="2023" name="Commun. Biol.">
        <title>Intrasexual cuticular hydrocarbon dimorphism in a wasp sheds light on hydrocarbon biosynthesis genes in Hymenoptera.</title>
        <authorList>
            <person name="Moris V.C."/>
            <person name="Podsiadlowski L."/>
            <person name="Martin S."/>
            <person name="Oeyen J.P."/>
            <person name="Donath A."/>
            <person name="Petersen M."/>
            <person name="Wilbrandt J."/>
            <person name="Misof B."/>
            <person name="Liedtke D."/>
            <person name="Thamm M."/>
            <person name="Scheiner R."/>
            <person name="Schmitt T."/>
            <person name="Niehuis O."/>
        </authorList>
    </citation>
    <scope>NUCLEOTIDE SEQUENCE</scope>
    <source>
        <strain evidence="3">GBR_01_08_01A</strain>
    </source>
</reference>
<feature type="compositionally biased region" description="Low complexity" evidence="2">
    <location>
        <begin position="11"/>
        <end position="27"/>
    </location>
</feature>
<feature type="coiled-coil region" evidence="1">
    <location>
        <begin position="33"/>
        <end position="81"/>
    </location>
</feature>
<gene>
    <name evidence="3" type="ORF">KPH14_005465</name>
</gene>
<accession>A0AAD9RBS7</accession>
<sequence>MQSPRVNGTLSEVVTESRVSSENSEGSVVEDELTALRRQVKDLSETIADLRRTIYTKDIQLENMRKDGERLSAELKKQQRCSRSLKQQLDDERYFYQREKDHFCEELQRQRNRSTGSGASKLQQQRLKEFEEAKDALDEENKQLREELAEKSETTYNLCIKFLRMKHAKDTFRRKLDQLHREHLRVMEETMEKLDEAREELNVIVSEKFQEPLPINKAKFLQVVQRNTRLVYENATLRVQIQHLTQSLNKLKNFAEKPKAIKVDARIIAKLATQSRKRRDSEIFRKNLPTSRVTQNENVSSSTSSSTSDSQLLDNSQNGKLKSKLRARTRDKLKFLAVKECPESDSMESKTELTEDKQGIDSNSLYPKDCVSAFSTDSIGHLQKSIEVRDTSTNT</sequence>
<evidence type="ECO:0000256" key="2">
    <source>
        <dbReference type="SAM" id="MobiDB-lite"/>
    </source>
</evidence>
<dbReference type="AlphaFoldDB" id="A0AAD9RBS7"/>